<dbReference type="InterPro" id="IPR036388">
    <property type="entry name" value="WH-like_DNA-bd_sf"/>
</dbReference>
<dbReference type="InterPro" id="IPR036390">
    <property type="entry name" value="WH_DNA-bd_sf"/>
</dbReference>
<dbReference type="AlphaFoldDB" id="A0A2W5SGA6"/>
<dbReference type="InterPro" id="IPR011991">
    <property type="entry name" value="ArsR-like_HTH"/>
</dbReference>
<reference evidence="5 6" key="1">
    <citation type="submission" date="2017-08" db="EMBL/GenBank/DDBJ databases">
        <title>Infants hospitalized years apart are colonized by the same room-sourced microbial strains.</title>
        <authorList>
            <person name="Brooks B."/>
            <person name="Olm M.R."/>
            <person name="Firek B.A."/>
            <person name="Baker R."/>
            <person name="Thomas B.C."/>
            <person name="Morowitz M.J."/>
            <person name="Banfield J.F."/>
        </authorList>
    </citation>
    <scope>NUCLEOTIDE SEQUENCE [LARGE SCALE GENOMIC DNA]</scope>
    <source>
        <strain evidence="5">S2_003_000_R2_11</strain>
    </source>
</reference>
<keyword evidence="3" id="KW-0804">Transcription</keyword>
<dbReference type="GO" id="GO:0003677">
    <property type="term" value="F:DNA binding"/>
    <property type="evidence" value="ECO:0007669"/>
    <property type="project" value="UniProtKB-KW"/>
</dbReference>
<accession>A0A2W5SGA6</accession>
<dbReference type="CDD" id="cd00090">
    <property type="entry name" value="HTH_ARSR"/>
    <property type="match status" value="1"/>
</dbReference>
<evidence type="ECO:0000256" key="2">
    <source>
        <dbReference type="ARBA" id="ARBA00023125"/>
    </source>
</evidence>
<dbReference type="InterPro" id="IPR051011">
    <property type="entry name" value="Metal_resp_trans_reg"/>
</dbReference>
<evidence type="ECO:0000313" key="5">
    <source>
        <dbReference type="EMBL" id="PZR00867.1"/>
    </source>
</evidence>
<dbReference type="PROSITE" id="PS50987">
    <property type="entry name" value="HTH_ARSR_2"/>
    <property type="match status" value="1"/>
</dbReference>
<protein>
    <submittedName>
        <fullName evidence="5">Transcriptional regulator</fullName>
    </submittedName>
</protein>
<evidence type="ECO:0000313" key="6">
    <source>
        <dbReference type="Proteomes" id="UP000248975"/>
    </source>
</evidence>
<keyword evidence="1" id="KW-0805">Transcription regulation</keyword>
<feature type="domain" description="HTH arsR-type" evidence="4">
    <location>
        <begin position="1"/>
        <end position="95"/>
    </location>
</feature>
<dbReference type="EMBL" id="QFQS01000001">
    <property type="protein sequence ID" value="PZR00867.1"/>
    <property type="molecule type" value="Genomic_DNA"/>
</dbReference>
<proteinExistence type="predicted"/>
<evidence type="ECO:0000259" key="4">
    <source>
        <dbReference type="PROSITE" id="PS50987"/>
    </source>
</evidence>
<dbReference type="Pfam" id="PF12840">
    <property type="entry name" value="HTH_20"/>
    <property type="match status" value="1"/>
</dbReference>
<gene>
    <name evidence="5" type="ORF">DI533_10210</name>
</gene>
<dbReference type="SMART" id="SM00418">
    <property type="entry name" value="HTH_ARSR"/>
    <property type="match status" value="1"/>
</dbReference>
<dbReference type="SUPFAM" id="SSF46785">
    <property type="entry name" value="Winged helix' DNA-binding domain"/>
    <property type="match status" value="1"/>
</dbReference>
<sequence length="102" mass="11137">MDINMTASRLEALGNATRLRLYRLLVRAGESGLSMGQIQEKLGIPGSTLSHHCRTLVLVDLVQQERVGTSLICRTNYVVMRGLLDDLTAECCADEACSSRVA</sequence>
<dbReference type="Proteomes" id="UP000248975">
    <property type="component" value="Unassembled WGS sequence"/>
</dbReference>
<evidence type="ECO:0000256" key="3">
    <source>
        <dbReference type="ARBA" id="ARBA00023163"/>
    </source>
</evidence>
<evidence type="ECO:0000256" key="1">
    <source>
        <dbReference type="ARBA" id="ARBA00023015"/>
    </source>
</evidence>
<comment type="caution">
    <text evidence="5">The sequence shown here is derived from an EMBL/GenBank/DDBJ whole genome shotgun (WGS) entry which is preliminary data.</text>
</comment>
<dbReference type="GO" id="GO:0003700">
    <property type="term" value="F:DNA-binding transcription factor activity"/>
    <property type="evidence" value="ECO:0007669"/>
    <property type="project" value="InterPro"/>
</dbReference>
<keyword evidence="2" id="KW-0238">DNA-binding</keyword>
<dbReference type="PANTHER" id="PTHR43132">
    <property type="entry name" value="ARSENICAL RESISTANCE OPERON REPRESSOR ARSR-RELATED"/>
    <property type="match status" value="1"/>
</dbReference>
<dbReference type="Gene3D" id="1.10.10.10">
    <property type="entry name" value="Winged helix-like DNA-binding domain superfamily/Winged helix DNA-binding domain"/>
    <property type="match status" value="1"/>
</dbReference>
<name>A0A2W5SGA6_CERSP</name>
<organism evidence="5 6">
    <name type="scientific">Cereibacter sphaeroides</name>
    <name type="common">Rhodobacter sphaeroides</name>
    <dbReference type="NCBI Taxonomy" id="1063"/>
    <lineage>
        <taxon>Bacteria</taxon>
        <taxon>Pseudomonadati</taxon>
        <taxon>Pseudomonadota</taxon>
        <taxon>Alphaproteobacteria</taxon>
        <taxon>Rhodobacterales</taxon>
        <taxon>Paracoccaceae</taxon>
        <taxon>Cereibacter</taxon>
    </lineage>
</organism>
<dbReference type="PANTHER" id="PTHR43132:SF2">
    <property type="entry name" value="ARSENICAL RESISTANCE OPERON REPRESSOR ARSR-RELATED"/>
    <property type="match status" value="1"/>
</dbReference>
<dbReference type="InterPro" id="IPR001845">
    <property type="entry name" value="HTH_ArsR_DNA-bd_dom"/>
</dbReference>